<dbReference type="SUPFAM" id="SSF161098">
    <property type="entry name" value="MetI-like"/>
    <property type="match status" value="1"/>
</dbReference>
<keyword evidence="10" id="KW-1185">Reference proteome</keyword>
<evidence type="ECO:0000256" key="7">
    <source>
        <dbReference type="RuleBase" id="RU363032"/>
    </source>
</evidence>
<proteinExistence type="inferred from homology"/>
<comment type="subcellular location">
    <subcellularLocation>
        <location evidence="1 7">Cell membrane</location>
        <topology evidence="1 7">Multi-pass membrane protein</topology>
    </subcellularLocation>
</comment>
<feature type="domain" description="ABC transmembrane type-1" evidence="8">
    <location>
        <begin position="95"/>
        <end position="294"/>
    </location>
</feature>
<evidence type="ECO:0000259" key="8">
    <source>
        <dbReference type="PROSITE" id="PS50928"/>
    </source>
</evidence>
<dbReference type="InterPro" id="IPR035906">
    <property type="entry name" value="MetI-like_sf"/>
</dbReference>
<dbReference type="PANTHER" id="PTHR43163:SF7">
    <property type="entry name" value="DIPEPTIDE-TRANSPORT INTEGRAL MEMBRANE PROTEIN ABC TRANSPORTER DPPB-RELATED"/>
    <property type="match status" value="1"/>
</dbReference>
<dbReference type="EMBL" id="STGW01000005">
    <property type="protein sequence ID" value="THV13341.1"/>
    <property type="molecule type" value="Genomic_DNA"/>
</dbReference>
<dbReference type="OrthoDB" id="147688at2"/>
<feature type="transmembrane region" description="Helical" evidence="7">
    <location>
        <begin position="131"/>
        <end position="155"/>
    </location>
</feature>
<keyword evidence="6 7" id="KW-0472">Membrane</keyword>
<dbReference type="Pfam" id="PF00528">
    <property type="entry name" value="BPD_transp_1"/>
    <property type="match status" value="1"/>
</dbReference>
<feature type="transmembrane region" description="Helical" evidence="7">
    <location>
        <begin position="12"/>
        <end position="30"/>
    </location>
</feature>
<name>A0A4S8NBS3_9ACTN</name>
<organism evidence="9 10">
    <name type="scientific">Nocardioides caeni</name>
    <dbReference type="NCBI Taxonomy" id="574700"/>
    <lineage>
        <taxon>Bacteria</taxon>
        <taxon>Bacillati</taxon>
        <taxon>Actinomycetota</taxon>
        <taxon>Actinomycetes</taxon>
        <taxon>Propionibacteriales</taxon>
        <taxon>Nocardioidaceae</taxon>
        <taxon>Nocardioides</taxon>
    </lineage>
</organism>
<evidence type="ECO:0000256" key="1">
    <source>
        <dbReference type="ARBA" id="ARBA00004651"/>
    </source>
</evidence>
<dbReference type="GO" id="GO:0055085">
    <property type="term" value="P:transmembrane transport"/>
    <property type="evidence" value="ECO:0007669"/>
    <property type="project" value="InterPro"/>
</dbReference>
<keyword evidence="5 7" id="KW-1133">Transmembrane helix</keyword>
<keyword evidence="2 7" id="KW-0813">Transport</keyword>
<evidence type="ECO:0000256" key="2">
    <source>
        <dbReference type="ARBA" id="ARBA00022448"/>
    </source>
</evidence>
<protein>
    <submittedName>
        <fullName evidence="9">ABC transporter permease</fullName>
    </submittedName>
</protein>
<dbReference type="InterPro" id="IPR000515">
    <property type="entry name" value="MetI-like"/>
</dbReference>
<evidence type="ECO:0000313" key="9">
    <source>
        <dbReference type="EMBL" id="THV13341.1"/>
    </source>
</evidence>
<reference evidence="9 10" key="1">
    <citation type="journal article" date="2009" name="Int. J. Syst. Evol. Microbiol.">
        <title>Nocardioides caeni sp. nov., isolated from wastewater.</title>
        <authorList>
            <person name="Yoon J.H."/>
            <person name="Kang S.J."/>
            <person name="Park S."/>
            <person name="Kim W."/>
            <person name="Oh T.K."/>
        </authorList>
    </citation>
    <scope>NUCLEOTIDE SEQUENCE [LARGE SCALE GENOMIC DNA]</scope>
    <source>
        <strain evidence="9 10">DSM 23134</strain>
    </source>
</reference>
<evidence type="ECO:0000256" key="6">
    <source>
        <dbReference type="ARBA" id="ARBA00023136"/>
    </source>
</evidence>
<dbReference type="Gene3D" id="1.10.3720.10">
    <property type="entry name" value="MetI-like"/>
    <property type="match status" value="1"/>
</dbReference>
<evidence type="ECO:0000256" key="3">
    <source>
        <dbReference type="ARBA" id="ARBA00022475"/>
    </source>
</evidence>
<dbReference type="Pfam" id="PF19300">
    <property type="entry name" value="BPD_transp_1_N"/>
    <property type="match status" value="1"/>
</dbReference>
<dbReference type="RefSeq" id="WP_136562803.1">
    <property type="nucleotide sequence ID" value="NZ_BAABLS010000010.1"/>
</dbReference>
<keyword evidence="3" id="KW-1003">Cell membrane</keyword>
<dbReference type="Proteomes" id="UP000307087">
    <property type="component" value="Unassembled WGS sequence"/>
</dbReference>
<comment type="caution">
    <text evidence="9">The sequence shown here is derived from an EMBL/GenBank/DDBJ whole genome shotgun (WGS) entry which is preliminary data.</text>
</comment>
<sequence length="308" mass="33108">MGKYIVRRLLQMIPVALGATFLIYAMVFSLPGDPTTGKCGERNCPPEFVAAFNEKYNLDDPLLVQYGKYMGNVLQGDLGEAQSGLPVSEELSERYVITFKLGGMALAIEAVIGILAGIVAGLRKGGFLDALVLVSTLFVISIPVFVIGNVSQLFFGIELGWFPVTVPFEPSLFDLFMPAMVLASASVAYLARLMRSSMAENLRSDYVRTANAKGLGPSRVVGVHTLRNSMIPVVTFLGYDFGALLGGAIITEGIFNIYGVGGYIFQGISDQDGIAVVSSVTVLVVIYLLMNLLADVLYGVLDPRISHD</sequence>
<dbReference type="CDD" id="cd06261">
    <property type="entry name" value="TM_PBP2"/>
    <property type="match status" value="1"/>
</dbReference>
<dbReference type="AlphaFoldDB" id="A0A4S8NBS3"/>
<feature type="transmembrane region" description="Helical" evidence="7">
    <location>
        <begin position="273"/>
        <end position="301"/>
    </location>
</feature>
<feature type="transmembrane region" description="Helical" evidence="7">
    <location>
        <begin position="236"/>
        <end position="261"/>
    </location>
</feature>
<comment type="similarity">
    <text evidence="7">Belongs to the binding-protein-dependent transport system permease family.</text>
</comment>
<dbReference type="PROSITE" id="PS50928">
    <property type="entry name" value="ABC_TM1"/>
    <property type="match status" value="1"/>
</dbReference>
<gene>
    <name evidence="9" type="ORF">E9934_10275</name>
</gene>
<dbReference type="InterPro" id="IPR045621">
    <property type="entry name" value="BPD_transp_1_N"/>
</dbReference>
<dbReference type="GO" id="GO:0005886">
    <property type="term" value="C:plasma membrane"/>
    <property type="evidence" value="ECO:0007669"/>
    <property type="project" value="UniProtKB-SubCell"/>
</dbReference>
<accession>A0A4S8NBS3</accession>
<feature type="transmembrane region" description="Helical" evidence="7">
    <location>
        <begin position="175"/>
        <end position="194"/>
    </location>
</feature>
<evidence type="ECO:0000256" key="5">
    <source>
        <dbReference type="ARBA" id="ARBA00022989"/>
    </source>
</evidence>
<evidence type="ECO:0000256" key="4">
    <source>
        <dbReference type="ARBA" id="ARBA00022692"/>
    </source>
</evidence>
<dbReference type="PANTHER" id="PTHR43163">
    <property type="entry name" value="DIPEPTIDE TRANSPORT SYSTEM PERMEASE PROTEIN DPPB-RELATED"/>
    <property type="match status" value="1"/>
</dbReference>
<evidence type="ECO:0000313" key="10">
    <source>
        <dbReference type="Proteomes" id="UP000307087"/>
    </source>
</evidence>
<keyword evidence="4 7" id="KW-0812">Transmembrane</keyword>
<feature type="transmembrane region" description="Helical" evidence="7">
    <location>
        <begin position="95"/>
        <end position="119"/>
    </location>
</feature>